<evidence type="ECO:0000313" key="6">
    <source>
        <dbReference type="Proteomes" id="UP000199307"/>
    </source>
</evidence>
<keyword evidence="2" id="KW-0812">Transmembrane</keyword>
<dbReference type="Pfam" id="PF08191">
    <property type="entry name" value="LRR_adjacent"/>
    <property type="match status" value="5"/>
</dbReference>
<dbReference type="InterPro" id="IPR013783">
    <property type="entry name" value="Ig-like_fold"/>
</dbReference>
<dbReference type="Pfam" id="PF23237">
    <property type="entry name" value="HYR_4C"/>
    <property type="match status" value="1"/>
</dbReference>
<accession>A0ABY0M569</accession>
<evidence type="ECO:0000256" key="1">
    <source>
        <dbReference type="ARBA" id="ARBA00022729"/>
    </source>
</evidence>
<feature type="domain" description="Internalin Ig-like inter-repeat region" evidence="3">
    <location>
        <begin position="717"/>
        <end position="759"/>
    </location>
</feature>
<keyword evidence="2" id="KW-0472">Membrane</keyword>
<reference evidence="5 6" key="1">
    <citation type="submission" date="2016-10" db="EMBL/GenBank/DDBJ databases">
        <authorList>
            <person name="Varghese N."/>
            <person name="Submissions S."/>
        </authorList>
    </citation>
    <scope>NUCLEOTIDE SEQUENCE [LARGE SCALE GENOMIC DNA]</scope>
    <source>
        <strain evidence="5 6">CGMCC 1.6859</strain>
    </source>
</reference>
<keyword evidence="6" id="KW-1185">Reference proteome</keyword>
<dbReference type="EMBL" id="FMVC01000010">
    <property type="protein sequence ID" value="SCZ01419.1"/>
    <property type="molecule type" value="Genomic_DNA"/>
</dbReference>
<feature type="domain" description="Internalin Ig-like inter-repeat region" evidence="3">
    <location>
        <begin position="897"/>
        <end position="939"/>
    </location>
</feature>
<gene>
    <name evidence="5" type="ORF">SAMN02927916_0150</name>
</gene>
<feature type="domain" description="HYR-like" evidence="4">
    <location>
        <begin position="586"/>
        <end position="664"/>
    </location>
</feature>
<dbReference type="InterPro" id="IPR014755">
    <property type="entry name" value="Cu-Rt/internalin_Ig-like"/>
</dbReference>
<dbReference type="InterPro" id="IPR057078">
    <property type="entry name" value="HYR-4C"/>
</dbReference>
<evidence type="ECO:0000259" key="4">
    <source>
        <dbReference type="Pfam" id="PF23237"/>
    </source>
</evidence>
<dbReference type="InterPro" id="IPR012569">
    <property type="entry name" value="Inl_IR"/>
</dbReference>
<dbReference type="Gene3D" id="2.60.40.10">
    <property type="entry name" value="Immunoglobulins"/>
    <property type="match status" value="1"/>
</dbReference>
<keyword evidence="1" id="KW-0732">Signal</keyword>
<organism evidence="5 6">
    <name type="scientific">Flavobacterium anhuiense</name>
    <dbReference type="NCBI Taxonomy" id="459526"/>
    <lineage>
        <taxon>Bacteria</taxon>
        <taxon>Pseudomonadati</taxon>
        <taxon>Bacteroidota</taxon>
        <taxon>Flavobacteriia</taxon>
        <taxon>Flavobacteriales</taxon>
        <taxon>Flavobacteriaceae</taxon>
        <taxon>Flavobacterium</taxon>
    </lineage>
</organism>
<name>A0ABY0M569_9FLAO</name>
<feature type="domain" description="Internalin Ig-like inter-repeat region" evidence="3">
    <location>
        <begin position="547"/>
        <end position="581"/>
    </location>
</feature>
<evidence type="ECO:0000259" key="3">
    <source>
        <dbReference type="Pfam" id="PF08191"/>
    </source>
</evidence>
<dbReference type="Proteomes" id="UP000199307">
    <property type="component" value="Unassembled WGS sequence"/>
</dbReference>
<dbReference type="Gene3D" id="2.60.40.1220">
    <property type="match status" value="3"/>
</dbReference>
<feature type="non-terminal residue" evidence="5">
    <location>
        <position position="942"/>
    </location>
</feature>
<feature type="domain" description="Internalin Ig-like inter-repeat region" evidence="3">
    <location>
        <begin position="807"/>
        <end position="849"/>
    </location>
</feature>
<comment type="caution">
    <text evidence="5">The sequence shown here is derived from an EMBL/GenBank/DDBJ whole genome shotgun (WGS) entry which is preliminary data.</text>
</comment>
<feature type="domain" description="Internalin Ig-like inter-repeat region" evidence="3">
    <location>
        <begin position="459"/>
        <end position="493"/>
    </location>
</feature>
<sequence length="942" mass="96551">MKNITLINLNIKYVYITLLLIFVTSGYSQNTYDGNYCPGPGAVGDEYATGTVYSTVLLANPSSTCNIGTIRAKVDTQNQVLRLGMDIGNGGSALFRLYLDTDNNSSTGLTSDSFGGTISVAGAEYILEINSNGSGFTLYTGNGSVKTQTNVIPAGLAAMAGRANCNSGATFLEFNVPFGSLGINICDPNNPGVINVTKLASVSGNSPNSSLCTNTPLTFGIPLKGTVGPNTTICSGASAALTITGLNAGSTVIKWQSSVAPFSVWVDIANTAGLTAYNTGNLTETTKFRAIFSNSGLCSGSNIATSEATVTVNAPTACSITGTAGPVCLSSSNVYSAPASMTTYSWSLPPATANGAIITSATNLQNVTVQAGSTCNTTFKLVLTTTLNGCSSTCEKIVTVNDTTAPTWATQANALNVTLQCSDTAGLTAAQNQAPVATDDCGGTVTYTKVSGTFAAGTCANSGTYTNTWTAKDVCNNTSAVFTQVITIQDTTAPTWTTAPTALNVILECSDTAGLTAAQNQAPVATDNCGGTVTYTKVSGTFAAGTCANSGTYTNTWTAKDVCNNTSTVFTQVITIQDTTAPTWTTAPTALNVTLECSNNAGLTAAQNQAPVATDNCGGTVTYTKISGTFAAGTCANSGTYTNTWTAKDVCNNTSTVFTQVITIQDTTAPTWTTSAGSLNATVECSNTAGLAAAQALFPTASDFCDADVSNIIKISGQFVASQGCGNAGTYTNTWTVKDDCGNTSATFTQVITIQDTTAPTWTTAPTALNVTLECSDASGLANAQAMFPVASDLCDADVTNITKVSGQFVASEGCGNAGTYTNTWTVKDDCGNTSETFTQVITIQDTTAPTWTTQAGSLDVTLECSDASGLASAQAKFPTASDLCDADVSNIIKVSGQFVASESCANAGTYTNTWTVKDDCGNTSDTFTQVITIQDTTAPTW</sequence>
<dbReference type="RefSeq" id="WP_317040804.1">
    <property type="nucleotide sequence ID" value="NZ_FMVC01000010.1"/>
</dbReference>
<protein>
    <submittedName>
        <fullName evidence="5">LRR adjacent</fullName>
    </submittedName>
</protein>
<evidence type="ECO:0000313" key="5">
    <source>
        <dbReference type="EMBL" id="SCZ01419.1"/>
    </source>
</evidence>
<feature type="transmembrane region" description="Helical" evidence="2">
    <location>
        <begin position="12"/>
        <end position="28"/>
    </location>
</feature>
<keyword evidence="2" id="KW-1133">Transmembrane helix</keyword>
<proteinExistence type="predicted"/>
<evidence type="ECO:0000256" key="2">
    <source>
        <dbReference type="SAM" id="Phobius"/>
    </source>
</evidence>